<dbReference type="Proteomes" id="UP000077245">
    <property type="component" value="Unassembled WGS sequence"/>
</dbReference>
<dbReference type="Gene3D" id="1.25.10.90">
    <property type="match status" value="1"/>
</dbReference>
<dbReference type="EMBL" id="LWMV01000159">
    <property type="protein sequence ID" value="KZX12876.1"/>
    <property type="molecule type" value="Genomic_DNA"/>
</dbReference>
<gene>
    <name evidence="1" type="ORF">MBCUR_08370</name>
</gene>
<dbReference type="PATRIC" id="fig|49547.3.peg.904"/>
<dbReference type="InterPro" id="IPR016024">
    <property type="entry name" value="ARM-type_fold"/>
</dbReference>
<proteinExistence type="predicted"/>
<accession>A0A166B559</accession>
<comment type="caution">
    <text evidence="1">The sequence shown here is derived from an EMBL/GenBank/DDBJ whole genome shotgun (WGS) entry which is preliminary data.</text>
</comment>
<evidence type="ECO:0000313" key="2">
    <source>
        <dbReference type="Proteomes" id="UP000077245"/>
    </source>
</evidence>
<dbReference type="AlphaFoldDB" id="A0A166B559"/>
<reference evidence="1 2" key="1">
    <citation type="submission" date="2016-04" db="EMBL/GenBank/DDBJ databases">
        <title>Genome sequence of Methanobrevibacter curvatus DSM 11111.</title>
        <authorList>
            <person name="Poehlein A."/>
            <person name="Seedorf H."/>
            <person name="Daniel R."/>
        </authorList>
    </citation>
    <scope>NUCLEOTIDE SEQUENCE [LARGE SCALE GENOMIC DNA]</scope>
    <source>
        <strain evidence="1 2">DSM 11111</strain>
    </source>
</reference>
<name>A0A166B559_9EURY</name>
<dbReference type="InterPro" id="IPR014825">
    <property type="entry name" value="DNA_alkylation"/>
</dbReference>
<protein>
    <submittedName>
        <fullName evidence="1">DNA alkylation repair enzyme</fullName>
    </submittedName>
</protein>
<organism evidence="1 2">
    <name type="scientific">Methanobrevibacter curvatus</name>
    <dbReference type="NCBI Taxonomy" id="49547"/>
    <lineage>
        <taxon>Archaea</taxon>
        <taxon>Methanobacteriati</taxon>
        <taxon>Methanobacteriota</taxon>
        <taxon>Methanomada group</taxon>
        <taxon>Methanobacteria</taxon>
        <taxon>Methanobacteriales</taxon>
        <taxon>Methanobacteriaceae</taxon>
        <taxon>Methanobrevibacter</taxon>
    </lineage>
</organism>
<keyword evidence="2" id="KW-1185">Reference proteome</keyword>
<dbReference type="Pfam" id="PF08713">
    <property type="entry name" value="DNA_alkylation"/>
    <property type="match status" value="1"/>
</dbReference>
<dbReference type="SUPFAM" id="SSF48371">
    <property type="entry name" value="ARM repeat"/>
    <property type="match status" value="1"/>
</dbReference>
<sequence length="110" mass="12948">MSEKEFVKRAGFALMATLAVHHKEDDEKFIKLLDTIERESCDNRKMVKKAVNWALRQIGKRNLKLNRIVVKKIEKIDNLNCKSSNWIAKDGLRELNNEKLLKKLKEKEKN</sequence>
<evidence type="ECO:0000313" key="1">
    <source>
        <dbReference type="EMBL" id="KZX12876.1"/>
    </source>
</evidence>